<sequence length="186" mass="20406">MSVILYCFLPSAGALVVLGFWRQRRRASILPPGGPSRNSEQHQWKAMRSECRSLKLKSTLLLHYATALMINTHPGVMRTSVTSRTDHSRRGPASGNLDSRNSEGLRWAGRLGGGQQRDILMDQMPKVTELSMNRIMDAVLLGTWPKQGQGSAVACRKFGPGCICPGLNMLMGTATSEAFFALVFGR</sequence>
<dbReference type="AlphaFoldDB" id="A0AAD6VA33"/>
<proteinExistence type="predicted"/>
<reference evidence="2" key="1">
    <citation type="submission" date="2023-03" db="EMBL/GenBank/DDBJ databases">
        <title>Massive genome expansion in bonnet fungi (Mycena s.s.) driven by repeated elements and novel gene families across ecological guilds.</title>
        <authorList>
            <consortium name="Lawrence Berkeley National Laboratory"/>
            <person name="Harder C.B."/>
            <person name="Miyauchi S."/>
            <person name="Viragh M."/>
            <person name="Kuo A."/>
            <person name="Thoen E."/>
            <person name="Andreopoulos B."/>
            <person name="Lu D."/>
            <person name="Skrede I."/>
            <person name="Drula E."/>
            <person name="Henrissat B."/>
            <person name="Morin E."/>
            <person name="Kohler A."/>
            <person name="Barry K."/>
            <person name="LaButti K."/>
            <person name="Morin E."/>
            <person name="Salamov A."/>
            <person name="Lipzen A."/>
            <person name="Mereny Z."/>
            <person name="Hegedus B."/>
            <person name="Baldrian P."/>
            <person name="Stursova M."/>
            <person name="Weitz H."/>
            <person name="Taylor A."/>
            <person name="Grigoriev I.V."/>
            <person name="Nagy L.G."/>
            <person name="Martin F."/>
            <person name="Kauserud H."/>
        </authorList>
    </citation>
    <scope>NUCLEOTIDE SEQUENCE</scope>
    <source>
        <strain evidence="2">9144</strain>
    </source>
</reference>
<comment type="caution">
    <text evidence="2">The sequence shown here is derived from an EMBL/GenBank/DDBJ whole genome shotgun (WGS) entry which is preliminary data.</text>
</comment>
<evidence type="ECO:0000256" key="1">
    <source>
        <dbReference type="SAM" id="MobiDB-lite"/>
    </source>
</evidence>
<gene>
    <name evidence="2" type="ORF">GGX14DRAFT_396686</name>
</gene>
<evidence type="ECO:0000313" key="3">
    <source>
        <dbReference type="Proteomes" id="UP001219525"/>
    </source>
</evidence>
<dbReference type="EMBL" id="JARJCW010000038">
    <property type="protein sequence ID" value="KAJ7206752.1"/>
    <property type="molecule type" value="Genomic_DNA"/>
</dbReference>
<name>A0AAD6VA33_9AGAR</name>
<dbReference type="Proteomes" id="UP001219525">
    <property type="component" value="Unassembled WGS sequence"/>
</dbReference>
<keyword evidence="3" id="KW-1185">Reference proteome</keyword>
<organism evidence="2 3">
    <name type="scientific">Mycena pura</name>
    <dbReference type="NCBI Taxonomy" id="153505"/>
    <lineage>
        <taxon>Eukaryota</taxon>
        <taxon>Fungi</taxon>
        <taxon>Dikarya</taxon>
        <taxon>Basidiomycota</taxon>
        <taxon>Agaricomycotina</taxon>
        <taxon>Agaricomycetes</taxon>
        <taxon>Agaricomycetidae</taxon>
        <taxon>Agaricales</taxon>
        <taxon>Marasmiineae</taxon>
        <taxon>Mycenaceae</taxon>
        <taxon>Mycena</taxon>
    </lineage>
</organism>
<feature type="region of interest" description="Disordered" evidence="1">
    <location>
        <begin position="78"/>
        <end position="108"/>
    </location>
</feature>
<protein>
    <submittedName>
        <fullName evidence="2">Uncharacterized protein</fullName>
    </submittedName>
</protein>
<accession>A0AAD6VA33</accession>
<evidence type="ECO:0000313" key="2">
    <source>
        <dbReference type="EMBL" id="KAJ7206752.1"/>
    </source>
</evidence>